<dbReference type="EMBL" id="MHUZ01000002">
    <property type="protein sequence ID" value="OHA86368.1"/>
    <property type="molecule type" value="Genomic_DNA"/>
</dbReference>
<dbReference type="InterPro" id="IPR051201">
    <property type="entry name" value="Chloro_Bact_Ser_Proteases"/>
</dbReference>
<evidence type="ECO:0000256" key="2">
    <source>
        <dbReference type="ARBA" id="ARBA00022801"/>
    </source>
</evidence>
<dbReference type="STRING" id="1802730.A2591_02620"/>
<evidence type="ECO:0000256" key="1">
    <source>
        <dbReference type="ARBA" id="ARBA00022670"/>
    </source>
</evidence>
<protein>
    <recommendedName>
        <fullName evidence="5">Serine protease</fullName>
    </recommendedName>
</protein>
<dbReference type="GO" id="GO:0006508">
    <property type="term" value="P:proteolysis"/>
    <property type="evidence" value="ECO:0007669"/>
    <property type="project" value="UniProtKB-KW"/>
</dbReference>
<dbReference type="Proteomes" id="UP000178168">
    <property type="component" value="Unassembled WGS sequence"/>
</dbReference>
<sequence length="230" mass="24220">MAAVTCNSLPDGLDPVIRQAAESVVTVQVAYTLKEHPVVETYASGFVVNARGHVATSAHLLNGFRHVLRKPGMRYRVTLFDCRTYEAELLSESEHAGFVPDTAILKILAPPDNLMPVAIGNSDDLKKGDPVFAIGSPHLSNNAVVPGEVLETGVFQKKPPLVPLIQASTVINVGASGGALFDASGKVVGLTASCLGADTGPAGFACIRNGFFVPIDLVMKFARPFIIGAR</sequence>
<proteinExistence type="predicted"/>
<dbReference type="Pfam" id="PF13365">
    <property type="entry name" value="Trypsin_2"/>
    <property type="match status" value="1"/>
</dbReference>
<comment type="caution">
    <text evidence="3">The sequence shown here is derived from an EMBL/GenBank/DDBJ whole genome shotgun (WGS) entry which is preliminary data.</text>
</comment>
<accession>A0A1G2SNU0</accession>
<dbReference type="InterPro" id="IPR009003">
    <property type="entry name" value="Peptidase_S1_PA"/>
</dbReference>
<evidence type="ECO:0000313" key="3">
    <source>
        <dbReference type="EMBL" id="OHA86368.1"/>
    </source>
</evidence>
<dbReference type="AlphaFoldDB" id="A0A1G2SNU0"/>
<dbReference type="Gene3D" id="2.40.10.120">
    <property type="match status" value="1"/>
</dbReference>
<dbReference type="InterPro" id="IPR001940">
    <property type="entry name" value="Peptidase_S1C"/>
</dbReference>
<gene>
    <name evidence="3" type="ORF">A2591_02620</name>
</gene>
<dbReference type="SUPFAM" id="SSF50494">
    <property type="entry name" value="Trypsin-like serine proteases"/>
    <property type="match status" value="1"/>
</dbReference>
<evidence type="ECO:0000313" key="4">
    <source>
        <dbReference type="Proteomes" id="UP000178168"/>
    </source>
</evidence>
<keyword evidence="2" id="KW-0378">Hydrolase</keyword>
<dbReference type="GO" id="GO:0004252">
    <property type="term" value="F:serine-type endopeptidase activity"/>
    <property type="evidence" value="ECO:0007669"/>
    <property type="project" value="InterPro"/>
</dbReference>
<reference evidence="3 4" key="1">
    <citation type="journal article" date="2016" name="Nat. Commun.">
        <title>Thousands of microbial genomes shed light on interconnected biogeochemical processes in an aquifer system.</title>
        <authorList>
            <person name="Anantharaman K."/>
            <person name="Brown C.T."/>
            <person name="Hug L.A."/>
            <person name="Sharon I."/>
            <person name="Castelle C.J."/>
            <person name="Probst A.J."/>
            <person name="Thomas B.C."/>
            <person name="Singh A."/>
            <person name="Wilkins M.J."/>
            <person name="Karaoz U."/>
            <person name="Brodie E.L."/>
            <person name="Williams K.H."/>
            <person name="Hubbard S.S."/>
            <person name="Banfield J.F."/>
        </authorList>
    </citation>
    <scope>NUCLEOTIDE SEQUENCE [LARGE SCALE GENOMIC DNA]</scope>
</reference>
<dbReference type="PANTHER" id="PTHR43343">
    <property type="entry name" value="PEPTIDASE S12"/>
    <property type="match status" value="1"/>
</dbReference>
<name>A0A1G2SNU0_9BACT</name>
<organism evidence="3 4">
    <name type="scientific">Candidatus Yonathbacteria bacterium RIFOXYD1_FULL_52_36</name>
    <dbReference type="NCBI Taxonomy" id="1802730"/>
    <lineage>
        <taxon>Bacteria</taxon>
        <taxon>Candidatus Yonathiibacteriota</taxon>
    </lineage>
</organism>
<dbReference type="PANTHER" id="PTHR43343:SF3">
    <property type="entry name" value="PROTEASE DO-LIKE 8, CHLOROPLASTIC"/>
    <property type="match status" value="1"/>
</dbReference>
<keyword evidence="1" id="KW-0645">Protease</keyword>
<evidence type="ECO:0008006" key="5">
    <source>
        <dbReference type="Google" id="ProtNLM"/>
    </source>
</evidence>
<dbReference type="PRINTS" id="PR00834">
    <property type="entry name" value="PROTEASES2C"/>
</dbReference>